<organism evidence="2 3">
    <name type="scientific">Laodelphax striatellus</name>
    <name type="common">Small brown planthopper</name>
    <name type="synonym">Delphax striatella</name>
    <dbReference type="NCBI Taxonomy" id="195883"/>
    <lineage>
        <taxon>Eukaryota</taxon>
        <taxon>Metazoa</taxon>
        <taxon>Ecdysozoa</taxon>
        <taxon>Arthropoda</taxon>
        <taxon>Hexapoda</taxon>
        <taxon>Insecta</taxon>
        <taxon>Pterygota</taxon>
        <taxon>Neoptera</taxon>
        <taxon>Paraneoptera</taxon>
        <taxon>Hemiptera</taxon>
        <taxon>Auchenorrhyncha</taxon>
        <taxon>Fulgoroidea</taxon>
        <taxon>Delphacidae</taxon>
        <taxon>Criomorphinae</taxon>
        <taxon>Laodelphax</taxon>
    </lineage>
</organism>
<reference evidence="2 3" key="1">
    <citation type="journal article" date="2017" name="Gigascience">
        <title>Genome sequence of the small brown planthopper, Laodelphax striatellus.</title>
        <authorList>
            <person name="Zhu J."/>
            <person name="Jiang F."/>
            <person name="Wang X."/>
            <person name="Yang P."/>
            <person name="Bao Y."/>
            <person name="Zhao W."/>
            <person name="Wang W."/>
            <person name="Lu H."/>
            <person name="Wang Q."/>
            <person name="Cui N."/>
            <person name="Li J."/>
            <person name="Chen X."/>
            <person name="Luo L."/>
            <person name="Yu J."/>
            <person name="Kang L."/>
            <person name="Cui F."/>
        </authorList>
    </citation>
    <scope>NUCLEOTIDE SEQUENCE [LARGE SCALE GENOMIC DNA]</scope>
    <source>
        <strain evidence="2">Lst14</strain>
    </source>
</reference>
<dbReference type="InParanoid" id="A0A482WZJ3"/>
<name>A0A482WZJ3_LAOST</name>
<accession>A0A482WZJ3</accession>
<dbReference type="EMBL" id="QKKF02021722">
    <property type="protein sequence ID" value="RZF38762.1"/>
    <property type="molecule type" value="Genomic_DNA"/>
</dbReference>
<keyword evidence="3" id="KW-1185">Reference proteome</keyword>
<keyword evidence="1" id="KW-1133">Transmembrane helix</keyword>
<comment type="caution">
    <text evidence="2">The sequence shown here is derived from an EMBL/GenBank/DDBJ whole genome shotgun (WGS) entry which is preliminary data.</text>
</comment>
<keyword evidence="1" id="KW-0472">Membrane</keyword>
<gene>
    <name evidence="2" type="ORF">LSTR_LSTR011986</name>
</gene>
<dbReference type="Proteomes" id="UP000291343">
    <property type="component" value="Unassembled WGS sequence"/>
</dbReference>
<dbReference type="AlphaFoldDB" id="A0A482WZJ3"/>
<keyword evidence="1" id="KW-0812">Transmembrane</keyword>
<evidence type="ECO:0000313" key="3">
    <source>
        <dbReference type="Proteomes" id="UP000291343"/>
    </source>
</evidence>
<protein>
    <submittedName>
        <fullName evidence="2">Uncharacterized protein</fullName>
    </submittedName>
</protein>
<dbReference type="PANTHER" id="PTHR11161">
    <property type="entry name" value="O-ACYLTRANSFERASE"/>
    <property type="match status" value="1"/>
</dbReference>
<proteinExistence type="predicted"/>
<evidence type="ECO:0000256" key="1">
    <source>
        <dbReference type="SAM" id="Phobius"/>
    </source>
</evidence>
<dbReference type="PANTHER" id="PTHR11161:SF22">
    <property type="entry name" value="ACYLTRANSFERASE 3 DOMAIN-CONTAINING PROTEIN-RELATED"/>
    <property type="match status" value="1"/>
</dbReference>
<sequence>MSLWSEIFERLLYYFDTSNAARPSTNIQLVFVRNEILNQILSSPALQPLGKVSYCLYIIHPFVQILQFRSITSNRKYSDFLQGSLIIGDICYAVVFAIFLHLTVEAPTLKLENIFLASLRGGNAKNKDEEKHEMYKSNGEEKGQV</sequence>
<evidence type="ECO:0000313" key="2">
    <source>
        <dbReference type="EMBL" id="RZF38762.1"/>
    </source>
</evidence>
<dbReference type="OrthoDB" id="118951at2759"/>
<dbReference type="InterPro" id="IPR052728">
    <property type="entry name" value="O2_lipid_transport_reg"/>
</dbReference>
<feature type="transmembrane region" description="Helical" evidence="1">
    <location>
        <begin position="80"/>
        <end position="102"/>
    </location>
</feature>